<organism evidence="3 4">
    <name type="scientific">Listeria booriae</name>
    <dbReference type="NCBI Taxonomy" id="1552123"/>
    <lineage>
        <taxon>Bacteria</taxon>
        <taxon>Bacillati</taxon>
        <taxon>Bacillota</taxon>
        <taxon>Bacilli</taxon>
        <taxon>Bacillales</taxon>
        <taxon>Listeriaceae</taxon>
        <taxon>Listeria</taxon>
    </lineage>
</organism>
<protein>
    <recommendedName>
        <fullName evidence="5">Bacterial Ig domain-containing protein</fullName>
    </recommendedName>
</protein>
<reference evidence="3 4" key="1">
    <citation type="submission" date="2014-05" db="EMBL/GenBank/DDBJ databases">
        <title>Novel Listeriaceae from food processing environments.</title>
        <authorList>
            <person name="den Bakker H.C."/>
        </authorList>
    </citation>
    <scope>NUCLEOTIDE SEQUENCE [LARGE SCALE GENOMIC DNA]</scope>
    <source>
        <strain evidence="3 4">FSL A5-0281</strain>
    </source>
</reference>
<evidence type="ECO:0000313" key="3">
    <source>
        <dbReference type="EMBL" id="KGL42657.1"/>
    </source>
</evidence>
<dbReference type="RefSeq" id="WP_114982810.1">
    <property type="nucleotide sequence ID" value="NZ_CBCSHQ010000001.1"/>
</dbReference>
<dbReference type="Gene3D" id="2.60.40.3600">
    <property type="match status" value="1"/>
</dbReference>
<feature type="domain" description="WxL" evidence="1">
    <location>
        <begin position="856"/>
        <end position="997"/>
    </location>
</feature>
<dbReference type="Pfam" id="PF17936">
    <property type="entry name" value="Big_6"/>
    <property type="match status" value="1"/>
</dbReference>
<dbReference type="EMBL" id="JNFA01000011">
    <property type="protein sequence ID" value="KGL42657.1"/>
    <property type="molecule type" value="Genomic_DNA"/>
</dbReference>
<dbReference type="Gene3D" id="2.60.40.10">
    <property type="entry name" value="Immunoglobulins"/>
    <property type="match status" value="1"/>
</dbReference>
<dbReference type="STRING" id="1552123.EP57_04130"/>
<accession>A0A099WCB6</accession>
<gene>
    <name evidence="3" type="ORF">EP57_04130</name>
</gene>
<evidence type="ECO:0000259" key="2">
    <source>
        <dbReference type="Pfam" id="PF17936"/>
    </source>
</evidence>
<dbReference type="Pfam" id="PF13731">
    <property type="entry name" value="WxL"/>
    <property type="match status" value="1"/>
</dbReference>
<dbReference type="Proteomes" id="UP000029844">
    <property type="component" value="Unassembled WGS sequence"/>
</dbReference>
<evidence type="ECO:0000259" key="1">
    <source>
        <dbReference type="Pfam" id="PF13731"/>
    </source>
</evidence>
<evidence type="ECO:0008006" key="5">
    <source>
        <dbReference type="Google" id="ProtNLM"/>
    </source>
</evidence>
<dbReference type="OrthoDB" id="2365040at2"/>
<keyword evidence="4" id="KW-1185">Reference proteome</keyword>
<proteinExistence type="predicted"/>
<dbReference type="InterPro" id="IPR046776">
    <property type="entry name" value="Pectate_lyase_5"/>
</dbReference>
<dbReference type="GeneID" id="58716603"/>
<dbReference type="AlphaFoldDB" id="A0A099WCB6"/>
<sequence length="997" mass="106362">MKKVQRLLITSLVCTLALLPVMENQVFIRQFTPIAKASETDIRNTTETTKVKGSLKAAPNVAEVTDYLTLEAAMKNSAITEIEIMNDINFSNYTTGSAAEQNLAIPTRSLTIDGNGHTVDFRSRGYLMTFGSTPVNVVVKDISMFGRNYWGPLRLSGTAKKGAQLTYENVTYTGAQLTCSYEADVNIVGDVVNSSVNSYVSPFDGLTYITLGNQVNLEVTNINFLENSHYVGSTENATVIWLSYNGTADIAKNARVDLTRGGSAGEEGTTAFRIDGNLNIHDDAILNITTSQDSTSGGITLNNTGTQINVNENASLNVTTNGALTDGRNPIYVASGAAFRVDSGAKLVVNSRNTKTSYGSSIYTGDNCSFIIAKDGTFDVTSDGTGTKNLIRIGVNAIFQFADAKRVNLQLDNTSASSRLIYMYGAAGKLVVDVQSVKAWNAIGSSGDTGETYLWNPMYGMKISYSGTNVTTAVGNSINLATQTSFTQNFRTQNFKRVLFEGIPDVGISIQSLSDNKTATNSHVITGVATPGAYVRLSGDSAIPAGTIASQDFNDTNLYHVIADGDGKYSYTLPENTFLKAGNEVTAYGYLNGKSQTDTTTVLDETAPDAPTLNPIQDTSTAITGTAEPLSTVTVYNVLDNAILASGTAGSNGQYSLTVNERPISPYLSYYATATDAAGNISPYSTAIIVSDTTAPTASPLTQYLTLGDTFTTDAKTLVTDAYDNAGTENITYTIKTKPDTNSVGYSSATVSLRDQAGNEKLITIPVFITDSNTTKTDQAMLQASNFKILTTDVPTGNAALDSLILSHAKVKAWDITTGADITNQVSITDKGGLSSTPGQYTITLQVKNLEKQITVTVTQGSLEFTDVTETISFGTQKITSNNHKIAPETAVKLQISDTRSTNSNWKVFAQLESPLQTEDGDTLPDSLAIDYGGTLTSLSVQSATEVFANNNPQSGVTEIDLNTGGDASIVLDMKPGMIYANKEYRTKIIWTLEDAP</sequence>
<name>A0A099WCB6_9LIST</name>
<evidence type="ECO:0000313" key="4">
    <source>
        <dbReference type="Proteomes" id="UP000029844"/>
    </source>
</evidence>
<dbReference type="eggNOG" id="COG1404">
    <property type="taxonomic scope" value="Bacteria"/>
</dbReference>
<dbReference type="Pfam" id="PF20585">
    <property type="entry name" value="Pectate_lyase_5"/>
    <property type="match status" value="1"/>
</dbReference>
<dbReference type="InterPro" id="IPR013783">
    <property type="entry name" value="Ig-like_fold"/>
</dbReference>
<dbReference type="InterPro" id="IPR027994">
    <property type="entry name" value="WxL_dom"/>
</dbReference>
<feature type="domain" description="Bacterial Ig" evidence="2">
    <location>
        <begin position="607"/>
        <end position="686"/>
    </location>
</feature>
<dbReference type="InterPro" id="IPR041498">
    <property type="entry name" value="Big_6"/>
</dbReference>
<comment type="caution">
    <text evidence="3">The sequence shown here is derived from an EMBL/GenBank/DDBJ whole genome shotgun (WGS) entry which is preliminary data.</text>
</comment>